<dbReference type="Pfam" id="PF07729">
    <property type="entry name" value="FCD"/>
    <property type="match status" value="1"/>
</dbReference>
<dbReference type="Gene3D" id="1.10.10.10">
    <property type="entry name" value="Winged helix-like DNA-binding domain superfamily/Winged helix DNA-binding domain"/>
    <property type="match status" value="1"/>
</dbReference>
<sequence>MTRQVALAHLCQLLTICNTVIRKEGPGMIERSPMETSEALDVLRTSSLSKVVQAEIEKIILSGTFGPGEKLNEKTLADQLGVSRGPVREAFQGLHARGLVEMIPNRGVFVQKISRHDAVAIYDVRAGLFGTACRLLAERITSDQAAELHALIAQMDVAGKRRDLDAYFPLNIAFHTAIVTGTDNRILAETYFGLVSRLQLFRARGLVHGGGFESSNIEHRAIVAALDARDPHAAFEAGFAHVQAGKARILASGDPPPGRT</sequence>
<dbReference type="Gene3D" id="1.20.120.530">
    <property type="entry name" value="GntR ligand-binding domain-like"/>
    <property type="match status" value="1"/>
</dbReference>
<comment type="caution">
    <text evidence="5">The sequence shown here is derived from an EMBL/GenBank/DDBJ whole genome shotgun (WGS) entry which is preliminary data.</text>
</comment>
<protein>
    <submittedName>
        <fullName evidence="5">FCD domain-containing protein</fullName>
    </submittedName>
</protein>
<dbReference type="PROSITE" id="PS50949">
    <property type="entry name" value="HTH_GNTR"/>
    <property type="match status" value="1"/>
</dbReference>
<keyword evidence="6" id="KW-1185">Reference proteome</keyword>
<evidence type="ECO:0000256" key="2">
    <source>
        <dbReference type="ARBA" id="ARBA00023125"/>
    </source>
</evidence>
<dbReference type="CDD" id="cd07377">
    <property type="entry name" value="WHTH_GntR"/>
    <property type="match status" value="1"/>
</dbReference>
<dbReference type="EMBL" id="SSND01000003">
    <property type="protein sequence ID" value="THD82758.1"/>
    <property type="molecule type" value="Genomic_DNA"/>
</dbReference>
<gene>
    <name evidence="5" type="ORF">E7811_11375</name>
</gene>
<evidence type="ECO:0000313" key="5">
    <source>
        <dbReference type="EMBL" id="THD82758.1"/>
    </source>
</evidence>
<organism evidence="5 6">
    <name type="scientific">Aliigemmobacter aestuarii</name>
    <dbReference type="NCBI Taxonomy" id="1445661"/>
    <lineage>
        <taxon>Bacteria</taxon>
        <taxon>Pseudomonadati</taxon>
        <taxon>Pseudomonadota</taxon>
        <taxon>Alphaproteobacteria</taxon>
        <taxon>Rhodobacterales</taxon>
        <taxon>Paracoccaceae</taxon>
        <taxon>Aliigemmobacter</taxon>
    </lineage>
</organism>
<proteinExistence type="predicted"/>
<dbReference type="Pfam" id="PF00392">
    <property type="entry name" value="GntR"/>
    <property type="match status" value="1"/>
</dbReference>
<dbReference type="Proteomes" id="UP000309450">
    <property type="component" value="Unassembled WGS sequence"/>
</dbReference>
<keyword evidence="1" id="KW-0805">Transcription regulation</keyword>
<dbReference type="AlphaFoldDB" id="A0A4S3MKN8"/>
<evidence type="ECO:0000313" key="6">
    <source>
        <dbReference type="Proteomes" id="UP000309450"/>
    </source>
</evidence>
<dbReference type="PANTHER" id="PTHR43537:SF24">
    <property type="entry name" value="GLUCONATE OPERON TRANSCRIPTIONAL REPRESSOR"/>
    <property type="match status" value="1"/>
</dbReference>
<feature type="domain" description="HTH gntR-type" evidence="4">
    <location>
        <begin position="46"/>
        <end position="113"/>
    </location>
</feature>
<dbReference type="SMART" id="SM00345">
    <property type="entry name" value="HTH_GNTR"/>
    <property type="match status" value="1"/>
</dbReference>
<reference evidence="5 6" key="1">
    <citation type="submission" date="2019-04" db="EMBL/GenBank/DDBJ databases">
        <title>Draft genome sequence of Gemmobacter aestuarii sp. nov.</title>
        <authorList>
            <person name="Hameed A."/>
            <person name="Lin S.-Y."/>
            <person name="Shahina M."/>
            <person name="Lai W.-A."/>
            <person name="Young C.-C."/>
        </authorList>
    </citation>
    <scope>NUCLEOTIDE SEQUENCE [LARGE SCALE GENOMIC DNA]</scope>
    <source>
        <strain evidence="5 6">CC-PW-75</strain>
    </source>
</reference>
<keyword evidence="2" id="KW-0238">DNA-binding</keyword>
<dbReference type="SMART" id="SM00895">
    <property type="entry name" value="FCD"/>
    <property type="match status" value="1"/>
</dbReference>
<dbReference type="PRINTS" id="PR00035">
    <property type="entry name" value="HTHGNTR"/>
</dbReference>
<evidence type="ECO:0000256" key="1">
    <source>
        <dbReference type="ARBA" id="ARBA00023015"/>
    </source>
</evidence>
<evidence type="ECO:0000256" key="3">
    <source>
        <dbReference type="ARBA" id="ARBA00023163"/>
    </source>
</evidence>
<keyword evidence="3" id="KW-0804">Transcription</keyword>
<dbReference type="GO" id="GO:0003677">
    <property type="term" value="F:DNA binding"/>
    <property type="evidence" value="ECO:0007669"/>
    <property type="project" value="UniProtKB-KW"/>
</dbReference>
<dbReference type="SUPFAM" id="SSF48008">
    <property type="entry name" value="GntR ligand-binding domain-like"/>
    <property type="match status" value="1"/>
</dbReference>
<dbReference type="InterPro" id="IPR011711">
    <property type="entry name" value="GntR_C"/>
</dbReference>
<dbReference type="OrthoDB" id="8638122at2"/>
<dbReference type="InterPro" id="IPR008920">
    <property type="entry name" value="TF_FadR/GntR_C"/>
</dbReference>
<accession>A0A4S3MKN8</accession>
<name>A0A4S3MKN8_9RHOB</name>
<dbReference type="InterPro" id="IPR000524">
    <property type="entry name" value="Tscrpt_reg_HTH_GntR"/>
</dbReference>
<dbReference type="GO" id="GO:0003700">
    <property type="term" value="F:DNA-binding transcription factor activity"/>
    <property type="evidence" value="ECO:0007669"/>
    <property type="project" value="InterPro"/>
</dbReference>
<evidence type="ECO:0000259" key="4">
    <source>
        <dbReference type="PROSITE" id="PS50949"/>
    </source>
</evidence>
<dbReference type="InterPro" id="IPR036388">
    <property type="entry name" value="WH-like_DNA-bd_sf"/>
</dbReference>
<dbReference type="PANTHER" id="PTHR43537">
    <property type="entry name" value="TRANSCRIPTIONAL REGULATOR, GNTR FAMILY"/>
    <property type="match status" value="1"/>
</dbReference>
<dbReference type="SUPFAM" id="SSF46785">
    <property type="entry name" value="Winged helix' DNA-binding domain"/>
    <property type="match status" value="1"/>
</dbReference>
<dbReference type="InterPro" id="IPR036390">
    <property type="entry name" value="WH_DNA-bd_sf"/>
</dbReference>